<sequence>MKVSKLIISVVFFSQLIFSQSESNTRFGIKGGVSLTFFNQFDGANFGFDQRVLTEAYGGVFVDFKIDEGFHIQPELLYIGLGDFEFLNAPIYVKYDVAKAISLAVGPSMNYFFDLFVNKFKIRGDINTAWHLNDDLDINLKYTLGFEEFSPKVLFIGLGYRF</sequence>
<evidence type="ECO:0000313" key="2">
    <source>
        <dbReference type="Proteomes" id="UP001259492"/>
    </source>
</evidence>
<proteinExistence type="predicted"/>
<reference evidence="1 2" key="1">
    <citation type="submission" date="2023-09" db="EMBL/GenBank/DDBJ databases">
        <authorList>
            <person name="Rey-Velasco X."/>
        </authorList>
    </citation>
    <scope>NUCLEOTIDE SEQUENCE [LARGE SCALE GENOMIC DNA]</scope>
    <source>
        <strain evidence="1 2">W332</strain>
    </source>
</reference>
<name>A0ABU2YGZ9_9FLAO</name>
<evidence type="ECO:0008006" key="3">
    <source>
        <dbReference type="Google" id="ProtNLM"/>
    </source>
</evidence>
<gene>
    <name evidence="1" type="ORF">RM697_02240</name>
</gene>
<dbReference type="EMBL" id="JAVRIA010000001">
    <property type="protein sequence ID" value="MDT0557449.1"/>
    <property type="molecule type" value="Genomic_DNA"/>
</dbReference>
<dbReference type="Proteomes" id="UP001259492">
    <property type="component" value="Unassembled WGS sequence"/>
</dbReference>
<dbReference type="RefSeq" id="WP_311426216.1">
    <property type="nucleotide sequence ID" value="NZ_JAVRIA010000001.1"/>
</dbReference>
<evidence type="ECO:0000313" key="1">
    <source>
        <dbReference type="EMBL" id="MDT0557449.1"/>
    </source>
</evidence>
<comment type="caution">
    <text evidence="1">The sequence shown here is derived from an EMBL/GenBank/DDBJ whole genome shotgun (WGS) entry which is preliminary data.</text>
</comment>
<organism evidence="1 2">
    <name type="scientific">Microcosmobacter mediterraneus</name>
    <dbReference type="NCBI Taxonomy" id="3075607"/>
    <lineage>
        <taxon>Bacteria</taxon>
        <taxon>Pseudomonadati</taxon>
        <taxon>Bacteroidota</taxon>
        <taxon>Flavobacteriia</taxon>
        <taxon>Flavobacteriales</taxon>
        <taxon>Flavobacteriaceae</taxon>
        <taxon>Microcosmobacter</taxon>
    </lineage>
</organism>
<accession>A0ABU2YGZ9</accession>
<protein>
    <recommendedName>
        <fullName evidence="3">Outer membrane protein beta-barrel domain-containing protein</fullName>
    </recommendedName>
</protein>
<keyword evidence="2" id="KW-1185">Reference proteome</keyword>